<accession>A0AAT9G4K7</accession>
<reference evidence="6" key="2">
    <citation type="submission" date="2023-10" db="EMBL/GenBank/DDBJ databases">
        <authorList>
            <person name="Koga R."/>
            <person name="Fukatsu T."/>
        </authorList>
    </citation>
    <scope>NUCLEOTIDE SEQUENCE</scope>
    <source>
        <strain evidence="6">Kw-01</strain>
    </source>
</reference>
<dbReference type="InterPro" id="IPR029063">
    <property type="entry name" value="SAM-dependent_MTases_sf"/>
</dbReference>
<dbReference type="InterPro" id="IPR010233">
    <property type="entry name" value="UbiG_MeTrfase"/>
</dbReference>
<feature type="binding site" evidence="5">
    <location>
        <position position="65"/>
    </location>
    <ligand>
        <name>S-adenosyl-L-methionine</name>
        <dbReference type="ChEBI" id="CHEBI:59789"/>
    </ligand>
</feature>
<dbReference type="GO" id="GO:0102208">
    <property type="term" value="F:2-polyprenyl-6-hydroxyphenol methylase activity"/>
    <property type="evidence" value="ECO:0007669"/>
    <property type="project" value="UniProtKB-EC"/>
</dbReference>
<dbReference type="NCBIfam" id="TIGR01983">
    <property type="entry name" value="UbiG"/>
    <property type="match status" value="1"/>
</dbReference>
<evidence type="ECO:0000256" key="1">
    <source>
        <dbReference type="ARBA" id="ARBA00022603"/>
    </source>
</evidence>
<dbReference type="PANTHER" id="PTHR43464:SF19">
    <property type="entry name" value="UBIQUINONE BIOSYNTHESIS O-METHYLTRANSFERASE, MITOCHONDRIAL"/>
    <property type="match status" value="1"/>
</dbReference>
<dbReference type="Pfam" id="PF13489">
    <property type="entry name" value="Methyltransf_23"/>
    <property type="match status" value="1"/>
</dbReference>
<reference evidence="6" key="1">
    <citation type="journal article" date="2023" name="Front. Microbiol.">
        <title>Genome analysis of Candidatus Aschnera chinzeii, the bacterial endosymbiont of the blood-sucking bat fly Penicillidia jenynsii (Insecta: Diptera: Nycteribiidae).</title>
        <authorList>
            <person name="Koga R."/>
            <person name="Moriyama M."/>
            <person name="Nozaki T."/>
            <person name="Fukatsu T."/>
        </authorList>
    </citation>
    <scope>NUCLEOTIDE SEQUENCE</scope>
    <source>
        <strain evidence="6">Kw-01</strain>
    </source>
</reference>
<name>A0AAT9G4K7_9ENTR</name>
<comment type="function">
    <text evidence="5">O-methyltransferase that catalyzes the 2 O-methylation steps in the ubiquinone biosynthetic pathway.</text>
</comment>
<keyword evidence="4 5" id="KW-0949">S-adenosyl-L-methionine</keyword>
<keyword evidence="1 5" id="KW-0489">Methyltransferase</keyword>
<dbReference type="GO" id="GO:0061542">
    <property type="term" value="F:3-demethylubiquinol 3-O-methyltransferase activity"/>
    <property type="evidence" value="ECO:0007669"/>
    <property type="project" value="UniProtKB-UniRule"/>
</dbReference>
<dbReference type="EC" id="2.1.1.64" evidence="5"/>
<protein>
    <recommendedName>
        <fullName evidence="5">Ubiquinone biosynthesis O-methyltransferase</fullName>
    </recommendedName>
    <alternativeName>
        <fullName evidence="5">2-polyprenyl-6-hydroxyphenol methylase</fullName>
        <ecNumber evidence="5">2.1.1.222</ecNumber>
    </alternativeName>
    <alternativeName>
        <fullName evidence="5">3-demethylubiquinone 3-O-methyltransferase</fullName>
        <ecNumber evidence="5">2.1.1.64</ecNumber>
    </alternativeName>
</protein>
<evidence type="ECO:0000256" key="2">
    <source>
        <dbReference type="ARBA" id="ARBA00022679"/>
    </source>
</evidence>
<evidence type="ECO:0000256" key="4">
    <source>
        <dbReference type="ARBA" id="ARBA00022691"/>
    </source>
</evidence>
<dbReference type="EMBL" id="AP028961">
    <property type="protein sequence ID" value="BET44625.1"/>
    <property type="molecule type" value="Genomic_DNA"/>
</dbReference>
<evidence type="ECO:0000313" key="6">
    <source>
        <dbReference type="EMBL" id="BET44625.1"/>
    </source>
</evidence>
<dbReference type="HAMAP" id="MF_00472">
    <property type="entry name" value="UbiG"/>
    <property type="match status" value="1"/>
</dbReference>
<comment type="similarity">
    <text evidence="5">Belongs to the methyltransferase superfamily. UbiG/COQ3 family.</text>
</comment>
<feature type="binding site" evidence="5">
    <location>
        <position position="45"/>
    </location>
    <ligand>
        <name>S-adenosyl-L-methionine</name>
        <dbReference type="ChEBI" id="CHEBI:59789"/>
    </ligand>
</feature>
<dbReference type="PANTHER" id="PTHR43464">
    <property type="entry name" value="METHYLTRANSFERASE"/>
    <property type="match status" value="1"/>
</dbReference>
<keyword evidence="3 5" id="KW-0831">Ubiquinone biosynthesis</keyword>
<comment type="pathway">
    <text evidence="5">Cofactor biosynthesis; ubiquinone biosynthesis.</text>
</comment>
<organism evidence="6">
    <name type="scientific">Candidatus Aschnera chinzeii</name>
    <dbReference type="NCBI Taxonomy" id="1485666"/>
    <lineage>
        <taxon>Bacteria</taxon>
        <taxon>Pseudomonadati</taxon>
        <taxon>Pseudomonadota</taxon>
        <taxon>Gammaproteobacteria</taxon>
        <taxon>Enterobacterales</taxon>
        <taxon>Enterobacteriaceae</taxon>
        <taxon>Candidatus Aschnera</taxon>
    </lineage>
</organism>
<dbReference type="GO" id="GO:0010420">
    <property type="term" value="F:polyprenyldihydroxybenzoate methyltransferase activity"/>
    <property type="evidence" value="ECO:0007669"/>
    <property type="project" value="InterPro"/>
</dbReference>
<evidence type="ECO:0000256" key="5">
    <source>
        <dbReference type="HAMAP-Rule" id="MF_00472"/>
    </source>
</evidence>
<gene>
    <name evidence="5" type="primary">ubiG</name>
    <name evidence="6" type="ORF">ACHINZ_2970</name>
</gene>
<feature type="binding site" evidence="5">
    <location>
        <position position="130"/>
    </location>
    <ligand>
        <name>S-adenosyl-L-methionine</name>
        <dbReference type="ChEBI" id="CHEBI:59789"/>
    </ligand>
</feature>
<feature type="binding site" evidence="5">
    <location>
        <position position="86"/>
    </location>
    <ligand>
        <name>S-adenosyl-L-methionine</name>
        <dbReference type="ChEBI" id="CHEBI:59789"/>
    </ligand>
</feature>
<dbReference type="CDD" id="cd02440">
    <property type="entry name" value="AdoMet_MTases"/>
    <property type="match status" value="1"/>
</dbReference>
<comment type="catalytic activity">
    <reaction evidence="5">
        <text>a 3-demethylubiquinol + S-adenosyl-L-methionine = a ubiquinol + S-adenosyl-L-homocysteine + H(+)</text>
        <dbReference type="Rhea" id="RHEA:44380"/>
        <dbReference type="Rhea" id="RHEA-COMP:9566"/>
        <dbReference type="Rhea" id="RHEA-COMP:10914"/>
        <dbReference type="ChEBI" id="CHEBI:15378"/>
        <dbReference type="ChEBI" id="CHEBI:17976"/>
        <dbReference type="ChEBI" id="CHEBI:57856"/>
        <dbReference type="ChEBI" id="CHEBI:59789"/>
        <dbReference type="ChEBI" id="CHEBI:84422"/>
        <dbReference type="EC" id="2.1.1.64"/>
    </reaction>
</comment>
<dbReference type="EC" id="2.1.1.222" evidence="5"/>
<evidence type="ECO:0000256" key="3">
    <source>
        <dbReference type="ARBA" id="ARBA00022688"/>
    </source>
</evidence>
<comment type="catalytic activity">
    <reaction evidence="5">
        <text>a 3-(all-trans-polyprenyl)benzene-1,2-diol + S-adenosyl-L-methionine = a 2-methoxy-6-(all-trans-polyprenyl)phenol + S-adenosyl-L-homocysteine + H(+)</text>
        <dbReference type="Rhea" id="RHEA:31411"/>
        <dbReference type="Rhea" id="RHEA-COMP:9550"/>
        <dbReference type="Rhea" id="RHEA-COMP:9551"/>
        <dbReference type="ChEBI" id="CHEBI:15378"/>
        <dbReference type="ChEBI" id="CHEBI:57856"/>
        <dbReference type="ChEBI" id="CHEBI:59789"/>
        <dbReference type="ChEBI" id="CHEBI:62729"/>
        <dbReference type="ChEBI" id="CHEBI:62731"/>
        <dbReference type="EC" id="2.1.1.222"/>
    </reaction>
</comment>
<dbReference type="Gene3D" id="3.40.50.150">
    <property type="entry name" value="Vaccinia Virus protein VP39"/>
    <property type="match status" value="1"/>
</dbReference>
<dbReference type="AlphaFoldDB" id="A0AAT9G4K7"/>
<dbReference type="SUPFAM" id="SSF53335">
    <property type="entry name" value="S-adenosyl-L-methionine-dependent methyltransferases"/>
    <property type="match status" value="1"/>
</dbReference>
<sequence length="241" mass="27803">MYNKKKILCENFEYNEVNKFNLCSMSWWDKENGIAKYLHLMNPLRLHYIMNNSDGIYGKQILDIGCGGGILSESMAKEGGCVTGIDISNNLLTLAKHHALKNNLHIQYVCDTVENHVNKFHNYYDIVTCMEVIEHVQDPISLVKSCAKLLNFGGHLFISTINRNKKSWLFAIFLAEYILHMLPKGTHDIKKFIKPAELLDWMDNTSLQAFNIVGMQYNPVLHKFFLSENIDINYILHAINF</sequence>
<dbReference type="FunFam" id="3.40.50.150:FF:000028">
    <property type="entry name" value="Ubiquinone biosynthesis O-methyltransferase"/>
    <property type="match status" value="1"/>
</dbReference>
<dbReference type="GO" id="GO:0032259">
    <property type="term" value="P:methylation"/>
    <property type="evidence" value="ECO:0007669"/>
    <property type="project" value="UniProtKB-KW"/>
</dbReference>
<proteinExistence type="inferred from homology"/>
<keyword evidence="2 5" id="KW-0808">Transferase</keyword>